<evidence type="ECO:0000256" key="1">
    <source>
        <dbReference type="ARBA" id="ARBA00001968"/>
    </source>
</evidence>
<proteinExistence type="inferred from homology"/>
<dbReference type="EC" id="3.6.1.9" evidence="4"/>
<organism evidence="5 6">
    <name type="scientific">Methylocystis bryophila</name>
    <dbReference type="NCBI Taxonomy" id="655015"/>
    <lineage>
        <taxon>Bacteria</taxon>
        <taxon>Pseudomonadati</taxon>
        <taxon>Pseudomonadota</taxon>
        <taxon>Alphaproteobacteria</taxon>
        <taxon>Hyphomicrobiales</taxon>
        <taxon>Methylocystaceae</taxon>
        <taxon>Methylocystis</taxon>
    </lineage>
</organism>
<dbReference type="GO" id="GO:0047429">
    <property type="term" value="F:nucleoside triphosphate diphosphatase activity"/>
    <property type="evidence" value="ECO:0007669"/>
    <property type="project" value="UniProtKB-EC"/>
</dbReference>
<comment type="similarity">
    <text evidence="4">Belongs to the Maf family.</text>
</comment>
<dbReference type="PANTHER" id="PTHR43213:SF5">
    <property type="entry name" value="BIFUNCTIONAL DTTP_UTP PYROPHOSPHATASE_METHYLTRANSFERASE PROTEIN-RELATED"/>
    <property type="match status" value="1"/>
</dbReference>
<dbReference type="EMBL" id="CP019948">
    <property type="protein sequence ID" value="ARN81330.1"/>
    <property type="molecule type" value="Genomic_DNA"/>
</dbReference>
<accession>A0A1W6MUQ2</accession>
<keyword evidence="6" id="KW-1185">Reference proteome</keyword>
<gene>
    <name evidence="5" type="ORF">B1812_09870</name>
</gene>
<reference evidence="5 6" key="1">
    <citation type="submission" date="2017-02" db="EMBL/GenBank/DDBJ databases">
        <authorList>
            <person name="Peterson S.W."/>
        </authorList>
    </citation>
    <scope>NUCLEOTIDE SEQUENCE [LARGE SCALE GENOMIC DNA]</scope>
    <source>
        <strain evidence="5 6">S285</strain>
    </source>
</reference>
<sequence>MYKDGEKERRPAVFWRETQALLLASKSAGRRLALSQAALPFEVLPAEIDERAVERRVIRDGGGPDAVVLALSRAKALKISKDHPGRLVVGADQAGSLDGQIFGKPADLAAAKRQLAALSGRSHRLHSGFALARGEEILFEAVAHADLSMRRLDDAFIEAYLAAVGDLALNSAGAYQIEGLGAHLFEKIAGDHWTILGLPLLELLAALRREGALFG</sequence>
<dbReference type="AlphaFoldDB" id="A0A1W6MUQ2"/>
<keyword evidence="2 4" id="KW-0378">Hydrolase</keyword>
<dbReference type="PANTHER" id="PTHR43213">
    <property type="entry name" value="BIFUNCTIONAL DTTP/UTP PYROPHOSPHATASE/METHYLTRANSFERASE PROTEIN-RELATED"/>
    <property type="match status" value="1"/>
</dbReference>
<comment type="cofactor">
    <cofactor evidence="1 4">
        <name>a divalent metal cation</name>
        <dbReference type="ChEBI" id="CHEBI:60240"/>
    </cofactor>
</comment>
<comment type="catalytic activity">
    <reaction evidence="4">
        <text>a 2'-deoxyribonucleoside 5'-triphosphate + H2O = a 2'-deoxyribonucleoside 5'-phosphate + diphosphate + H(+)</text>
        <dbReference type="Rhea" id="RHEA:44644"/>
        <dbReference type="ChEBI" id="CHEBI:15377"/>
        <dbReference type="ChEBI" id="CHEBI:15378"/>
        <dbReference type="ChEBI" id="CHEBI:33019"/>
        <dbReference type="ChEBI" id="CHEBI:61560"/>
        <dbReference type="ChEBI" id="CHEBI:65317"/>
        <dbReference type="EC" id="3.6.1.9"/>
    </reaction>
</comment>
<comment type="caution">
    <text evidence="4">Lacks conserved residue(s) required for the propagation of feature annotation.</text>
</comment>
<evidence type="ECO:0000256" key="4">
    <source>
        <dbReference type="HAMAP-Rule" id="MF_00528"/>
    </source>
</evidence>
<name>A0A1W6MUQ2_9HYPH</name>
<dbReference type="InterPro" id="IPR003697">
    <property type="entry name" value="Maf-like"/>
</dbReference>
<dbReference type="Gene3D" id="3.90.950.10">
    <property type="match status" value="1"/>
</dbReference>
<feature type="active site" description="Proton acceptor" evidence="4">
    <location>
        <position position="92"/>
    </location>
</feature>
<evidence type="ECO:0000256" key="3">
    <source>
        <dbReference type="ARBA" id="ARBA00023080"/>
    </source>
</evidence>
<dbReference type="KEGG" id="mbry:B1812_09870"/>
<dbReference type="CDD" id="cd00555">
    <property type="entry name" value="Maf"/>
    <property type="match status" value="1"/>
</dbReference>
<dbReference type="PIRSF" id="PIRSF006305">
    <property type="entry name" value="Maf"/>
    <property type="match status" value="1"/>
</dbReference>
<dbReference type="Pfam" id="PF02545">
    <property type="entry name" value="Maf"/>
    <property type="match status" value="1"/>
</dbReference>
<dbReference type="Proteomes" id="UP000193978">
    <property type="component" value="Chromosome"/>
</dbReference>
<dbReference type="RefSeq" id="WP_245300185.1">
    <property type="nucleotide sequence ID" value="NZ_AP027149.1"/>
</dbReference>
<comment type="subcellular location">
    <subcellularLocation>
        <location evidence="4">Cytoplasm</location>
    </subcellularLocation>
</comment>
<dbReference type="SUPFAM" id="SSF52972">
    <property type="entry name" value="ITPase-like"/>
    <property type="match status" value="1"/>
</dbReference>
<keyword evidence="4" id="KW-0963">Cytoplasm</keyword>
<dbReference type="STRING" id="655015.B1812_09870"/>
<protein>
    <recommendedName>
        <fullName evidence="4">Nucleoside triphosphate pyrophosphatase</fullName>
        <ecNumber evidence="4">3.6.1.9</ecNumber>
    </recommendedName>
    <alternativeName>
        <fullName evidence="4">Nucleotide pyrophosphatase</fullName>
        <shortName evidence="4">Nucleotide PPase</shortName>
    </alternativeName>
</protein>
<comment type="catalytic activity">
    <reaction evidence="4">
        <text>a ribonucleoside 5'-triphosphate + H2O = a ribonucleoside 5'-phosphate + diphosphate + H(+)</text>
        <dbReference type="Rhea" id="RHEA:23996"/>
        <dbReference type="ChEBI" id="CHEBI:15377"/>
        <dbReference type="ChEBI" id="CHEBI:15378"/>
        <dbReference type="ChEBI" id="CHEBI:33019"/>
        <dbReference type="ChEBI" id="CHEBI:58043"/>
        <dbReference type="ChEBI" id="CHEBI:61557"/>
        <dbReference type="EC" id="3.6.1.9"/>
    </reaction>
</comment>
<comment type="function">
    <text evidence="4">Nucleoside triphosphate pyrophosphatase. May have a dual role in cell division arrest and in preventing the incorporation of modified nucleotides into cellular nucleic acids.</text>
</comment>
<evidence type="ECO:0000313" key="6">
    <source>
        <dbReference type="Proteomes" id="UP000193978"/>
    </source>
</evidence>
<dbReference type="GO" id="GO:0009117">
    <property type="term" value="P:nucleotide metabolic process"/>
    <property type="evidence" value="ECO:0007669"/>
    <property type="project" value="UniProtKB-KW"/>
</dbReference>
<dbReference type="InterPro" id="IPR029001">
    <property type="entry name" value="ITPase-like_fam"/>
</dbReference>
<dbReference type="GO" id="GO:0005737">
    <property type="term" value="C:cytoplasm"/>
    <property type="evidence" value="ECO:0007669"/>
    <property type="project" value="UniProtKB-SubCell"/>
</dbReference>
<keyword evidence="3 4" id="KW-0546">Nucleotide metabolism</keyword>
<dbReference type="HAMAP" id="MF_00528">
    <property type="entry name" value="Maf"/>
    <property type="match status" value="1"/>
</dbReference>
<evidence type="ECO:0000256" key="2">
    <source>
        <dbReference type="ARBA" id="ARBA00022801"/>
    </source>
</evidence>
<evidence type="ECO:0000313" key="5">
    <source>
        <dbReference type="EMBL" id="ARN81330.1"/>
    </source>
</evidence>